<dbReference type="InterPro" id="IPR022532">
    <property type="entry name" value="DUF3696"/>
</dbReference>
<dbReference type="EMBL" id="NIDE01000020">
    <property type="protein sequence ID" value="OWK34110.1"/>
    <property type="molecule type" value="Genomic_DNA"/>
</dbReference>
<evidence type="ECO:0000259" key="1">
    <source>
        <dbReference type="Pfam" id="PF12476"/>
    </source>
</evidence>
<keyword evidence="4" id="KW-1185">Reference proteome</keyword>
<gene>
    <name evidence="3" type="ORF">FRUB_10081</name>
</gene>
<evidence type="ECO:0000259" key="2">
    <source>
        <dbReference type="Pfam" id="PF13304"/>
    </source>
</evidence>
<name>A0A225CXL8_9BACT</name>
<dbReference type="GO" id="GO:0005524">
    <property type="term" value="F:ATP binding"/>
    <property type="evidence" value="ECO:0007669"/>
    <property type="project" value="InterPro"/>
</dbReference>
<proteinExistence type="predicted"/>
<dbReference type="RefSeq" id="WP_088260443.1">
    <property type="nucleotide sequence ID" value="NZ_NIDE01000020.1"/>
</dbReference>
<comment type="caution">
    <text evidence="3">The sequence shown here is derived from an EMBL/GenBank/DDBJ whole genome shotgun (WGS) entry which is preliminary data.</text>
</comment>
<feature type="domain" description="DUF3696" evidence="1">
    <location>
        <begin position="536"/>
        <end position="573"/>
    </location>
</feature>
<dbReference type="Pfam" id="PF12476">
    <property type="entry name" value="DUF3696"/>
    <property type="match status" value="1"/>
</dbReference>
<dbReference type="AlphaFoldDB" id="A0A225CXL8"/>
<evidence type="ECO:0008006" key="5">
    <source>
        <dbReference type="Google" id="ProtNLM"/>
    </source>
</evidence>
<dbReference type="GO" id="GO:0016887">
    <property type="term" value="F:ATP hydrolysis activity"/>
    <property type="evidence" value="ECO:0007669"/>
    <property type="project" value="InterPro"/>
</dbReference>
<evidence type="ECO:0000313" key="3">
    <source>
        <dbReference type="EMBL" id="OWK34110.1"/>
    </source>
</evidence>
<sequence>MDNILRCSISAVDFLKEHSIDEYLIPLSRNTDDSLDVSTLGDDLMAGWVEIKLGWRPQDSNPYVQEYTVGYDKDAIATIASLRESTNTCSLRGRNLWHPIFRWPSITSVEDMGTFGVIDYLYPSVRSASQAAYLGGASATAEELRSAAVKEEVVFAEDEGFPDDRLYRVVDLAESANPRKVTLYRLATSSHVRVHSVHAAKQESSYPSPSKISERTLEEVLRDVRTQYDESETPFVRMREQDGALPSLDRNLSLLLENVDTESGDSDLGLETLKPSSRDLVRRLLNRLPSKQNLFQQVISRLLLVPGRILADSLSQFRYIGPVRDAIQRNFEPYRYPEARRWAGGLAAWEELTRRPDDLCAAVSTWMSGEDQLNTGYGLKVDEYRELPTTHPLWLGLLSGRLLDSYDNDDIQKLAGKMPVKRRVVLFSTVNNQSYLPQDVGQGITQAVPVLVAVLSPASGIDRTQGGLVGIEQPELHLNPRQQAALGDVFIHAALSTPKNRLILETHSEHLILRIQRRIRESNADNAHNGVLVKGDDVAVYYASSDAGCTRLRRIDIDKKGEFLQPWPDDFFEIDFYERFA</sequence>
<feature type="domain" description="ATPase AAA-type core" evidence="2">
    <location>
        <begin position="437"/>
        <end position="512"/>
    </location>
</feature>
<dbReference type="Pfam" id="PF13304">
    <property type="entry name" value="AAA_21"/>
    <property type="match status" value="1"/>
</dbReference>
<dbReference type="OrthoDB" id="308933at2"/>
<dbReference type="InterPro" id="IPR003959">
    <property type="entry name" value="ATPase_AAA_core"/>
</dbReference>
<organism evidence="3 4">
    <name type="scientific">Fimbriiglobus ruber</name>
    <dbReference type="NCBI Taxonomy" id="1908690"/>
    <lineage>
        <taxon>Bacteria</taxon>
        <taxon>Pseudomonadati</taxon>
        <taxon>Planctomycetota</taxon>
        <taxon>Planctomycetia</taxon>
        <taxon>Gemmatales</taxon>
        <taxon>Gemmataceae</taxon>
        <taxon>Fimbriiglobus</taxon>
    </lineage>
</organism>
<reference evidence="4" key="1">
    <citation type="submission" date="2017-06" db="EMBL/GenBank/DDBJ databases">
        <title>Genome analysis of Fimbriiglobus ruber SP5, the first member of the order Planctomycetales with confirmed chitinolytic capability.</title>
        <authorList>
            <person name="Ravin N.V."/>
            <person name="Rakitin A.L."/>
            <person name="Ivanova A.A."/>
            <person name="Beletsky A.V."/>
            <person name="Kulichevskaya I.S."/>
            <person name="Mardanov A.V."/>
            <person name="Dedysh S.N."/>
        </authorList>
    </citation>
    <scope>NUCLEOTIDE SEQUENCE [LARGE SCALE GENOMIC DNA]</scope>
    <source>
        <strain evidence="4">SP5</strain>
    </source>
</reference>
<dbReference type="Proteomes" id="UP000214646">
    <property type="component" value="Unassembled WGS sequence"/>
</dbReference>
<protein>
    <recommendedName>
        <fullName evidence="5">AAA domain-containing protein</fullName>
    </recommendedName>
</protein>
<accession>A0A225CXL8</accession>
<evidence type="ECO:0000313" key="4">
    <source>
        <dbReference type="Proteomes" id="UP000214646"/>
    </source>
</evidence>